<dbReference type="Gene3D" id="2.120.10.80">
    <property type="entry name" value="Kelch-type beta propeller"/>
    <property type="match status" value="1"/>
</dbReference>
<dbReference type="RefSeq" id="WP_100990237.1">
    <property type="nucleotide sequence ID" value="NZ_CP025096.1"/>
</dbReference>
<organism evidence="1 2">
    <name type="scientific">Spirosoma pollinicola</name>
    <dbReference type="NCBI Taxonomy" id="2057025"/>
    <lineage>
        <taxon>Bacteria</taxon>
        <taxon>Pseudomonadati</taxon>
        <taxon>Bacteroidota</taxon>
        <taxon>Cytophagia</taxon>
        <taxon>Cytophagales</taxon>
        <taxon>Cytophagaceae</taxon>
        <taxon>Spirosoma</taxon>
    </lineage>
</organism>
<sequence length="447" mass="49527">MLRKCIRIRQGYTWLWPLFLLGSILVAGCKTIEPSPTIYIPASQAASKASLVSVRATGVSTAEVIVKSTAGLADQGWQVAAETTSGGPITLTPGSKQSLVTFTLTTCQAAGLVSGQTYRFTLQFVYNGRDTLSAERTYVHTLPAYWRRLSHLDTDEGDFTGSLLISKQSGTDYISAVRYVTDEQWQALLYDRSRDQWLTSSVPDLVPAYVPRHGLIRFQLQTSTDVSYVFNGLGFLYNALDQNHRLYKNTLFVKDNQGVKEIKDAGGDGEIAFFTTSDRAFLLTQLGPPALCIRRGNWEQYRGPDFPEAPGTLATFLVNGIGNVVNQIEGRPPHLYAYNPTTDQWSRRADFPGASRSRGVGFSAGNQGYFGLGATGEEERGLRDLWQYDPTTDRWQYVTDYPGQGHQYVMTNSAGDRAYLGWGYENQPTPSGGARQVGCTDFWEFKP</sequence>
<dbReference type="KEGG" id="spir:CWM47_21430"/>
<dbReference type="OrthoDB" id="103335at2"/>
<dbReference type="InterPro" id="IPR015915">
    <property type="entry name" value="Kelch-typ_b-propeller"/>
</dbReference>
<name>A0A2K8Z2U5_9BACT</name>
<dbReference type="SUPFAM" id="SSF117281">
    <property type="entry name" value="Kelch motif"/>
    <property type="match status" value="1"/>
</dbReference>
<accession>A0A2K8Z2U5</accession>
<dbReference type="Proteomes" id="UP000232883">
    <property type="component" value="Chromosome"/>
</dbReference>
<dbReference type="EMBL" id="CP025096">
    <property type="protein sequence ID" value="AUD04171.1"/>
    <property type="molecule type" value="Genomic_DNA"/>
</dbReference>
<dbReference type="PROSITE" id="PS51257">
    <property type="entry name" value="PROKAR_LIPOPROTEIN"/>
    <property type="match status" value="1"/>
</dbReference>
<protein>
    <submittedName>
        <fullName evidence="1">Uncharacterized protein</fullName>
    </submittedName>
</protein>
<proteinExistence type="predicted"/>
<evidence type="ECO:0000313" key="1">
    <source>
        <dbReference type="EMBL" id="AUD04171.1"/>
    </source>
</evidence>
<dbReference type="AlphaFoldDB" id="A0A2K8Z2U5"/>
<gene>
    <name evidence="1" type="ORF">CWM47_21430</name>
</gene>
<keyword evidence="2" id="KW-1185">Reference proteome</keyword>
<reference evidence="1 2" key="1">
    <citation type="submission" date="2017-11" db="EMBL/GenBank/DDBJ databases">
        <title>Taxonomic description and genome sequences of Spirosoma HA7 sp. nov., isolated from pollen microhabitat of Corylus avellana.</title>
        <authorList>
            <person name="Ambika Manirajan B."/>
            <person name="Suarez C."/>
            <person name="Ratering S."/>
            <person name="Geissler-Plaum R."/>
            <person name="Cardinale M."/>
            <person name="Sylvia S."/>
        </authorList>
    </citation>
    <scope>NUCLEOTIDE SEQUENCE [LARGE SCALE GENOMIC DNA]</scope>
    <source>
        <strain evidence="1 2">HA7</strain>
    </source>
</reference>
<evidence type="ECO:0000313" key="2">
    <source>
        <dbReference type="Proteomes" id="UP000232883"/>
    </source>
</evidence>